<dbReference type="AlphaFoldDB" id="B5YK55"/>
<dbReference type="PANTHER" id="PTHR43854">
    <property type="entry name" value="INDOLEPYRUVATE OXIDOREDUCTASE SUBUNIT IORB"/>
    <property type="match status" value="1"/>
</dbReference>
<dbReference type="Gene3D" id="3.40.920.10">
    <property type="entry name" value="Pyruvate-ferredoxin oxidoreductase, PFOR, domain III"/>
    <property type="match status" value="1"/>
</dbReference>
<dbReference type="PATRIC" id="fig|289376.4.peg.769"/>
<reference evidence="3 4" key="2">
    <citation type="journal article" date="2015" name="Genome Announc.">
        <title>Genome Sequence of the Sulfate-Reducing Thermophilic Bacterium Thermodesulfovibrio yellowstonii Strain DSM 11347T (Phylum Nitrospirae).</title>
        <authorList>
            <person name="Bhatnagar S."/>
            <person name="Badger J.H."/>
            <person name="Madupu R."/>
            <person name="Khouri H.M."/>
            <person name="O'Connor E.M."/>
            <person name="Robb F.T."/>
            <person name="Ward N.L."/>
            <person name="Eisen J.A."/>
        </authorList>
    </citation>
    <scope>NUCLEOTIDE SEQUENCE [LARGE SCALE GENOMIC DNA]</scope>
    <source>
        <strain evidence="4">ATCC 51303 / DSM 11347 / YP87</strain>
    </source>
</reference>
<protein>
    <submittedName>
        <fullName evidence="3">Indolepyruvate oxidoreductase subunit IorB</fullName>
        <ecNumber evidence="3">1.2.7.8</ecNumber>
    </submittedName>
</protein>
<dbReference type="InterPro" id="IPR019752">
    <property type="entry name" value="Pyrv/ketoisovalerate_OxRed_cat"/>
</dbReference>
<dbReference type="InterPro" id="IPR002869">
    <property type="entry name" value="Pyrv_flavodox_OxRed_cen"/>
</dbReference>
<dbReference type="HOGENOM" id="CLU_087284_1_1_0"/>
<dbReference type="InterPro" id="IPR052198">
    <property type="entry name" value="IorB_Oxidoreductase"/>
</dbReference>
<dbReference type="KEGG" id="tye:THEYE_A0779"/>
<dbReference type="InParanoid" id="B5YK55"/>
<dbReference type="PANTHER" id="PTHR43854:SF1">
    <property type="entry name" value="INDOLEPYRUVATE OXIDOREDUCTASE SUBUNIT IORB"/>
    <property type="match status" value="1"/>
</dbReference>
<evidence type="ECO:0000256" key="1">
    <source>
        <dbReference type="ARBA" id="ARBA00023002"/>
    </source>
</evidence>
<evidence type="ECO:0000313" key="3">
    <source>
        <dbReference type="EMBL" id="ACI20917.1"/>
    </source>
</evidence>
<dbReference type="EnsemblBacteria" id="ACI20917">
    <property type="protein sequence ID" value="ACI20917"/>
    <property type="gene ID" value="THEYE_A0779"/>
</dbReference>
<dbReference type="GO" id="GO:0043805">
    <property type="term" value="F:indolepyruvate ferredoxin oxidoreductase activity"/>
    <property type="evidence" value="ECO:0007669"/>
    <property type="project" value="UniProtKB-EC"/>
</dbReference>
<dbReference type="STRING" id="289376.THEYE_A0779"/>
<dbReference type="eggNOG" id="COG1014">
    <property type="taxonomic scope" value="Bacteria"/>
</dbReference>
<keyword evidence="4" id="KW-1185">Reference proteome</keyword>
<dbReference type="Pfam" id="PF01558">
    <property type="entry name" value="POR"/>
    <property type="match status" value="1"/>
</dbReference>
<evidence type="ECO:0000259" key="2">
    <source>
        <dbReference type="Pfam" id="PF01558"/>
    </source>
</evidence>
<dbReference type="OrthoDB" id="9800445at2"/>
<evidence type="ECO:0000313" key="4">
    <source>
        <dbReference type="Proteomes" id="UP000000718"/>
    </source>
</evidence>
<feature type="domain" description="Pyruvate/ketoisovalerate oxidoreductase catalytic" evidence="2">
    <location>
        <begin position="20"/>
        <end position="194"/>
    </location>
</feature>
<gene>
    <name evidence="3" type="ordered locus">THEYE_A0779</name>
</gene>
<reference evidence="4" key="1">
    <citation type="submission" date="2008-08" db="EMBL/GenBank/DDBJ databases">
        <title>The complete genome sequence of Thermodesulfovibrio yellowstonii strain ATCC 51303 / DSM 11347 / YP87.</title>
        <authorList>
            <person name="Dodson R.J."/>
            <person name="Durkin A.S."/>
            <person name="Wu M."/>
            <person name="Eisen J."/>
            <person name="Sutton G."/>
        </authorList>
    </citation>
    <scope>NUCLEOTIDE SEQUENCE [LARGE SCALE GENOMIC DNA]</scope>
    <source>
        <strain evidence="4">ATCC 51303 / DSM 11347 / YP87</strain>
    </source>
</reference>
<sequence length="215" mass="23674">MSYVRIFPVSTTNIIITGTGGQGIVLASRIIAQVAFKSGFDVKESEIHGMAQRGGSVISHIRFGALVYSPNIPSGMADIMVALEELEALRHLHFLKSGGMVILNKKKILPAVAENKDYPQNVEHLIKQEAFIVNSIDAEKIAKELGNSKVENSVILGFLSIFLPFKEEIWYEVITNSVPPKTVEINIKAFNEGRRLAKKNAILEQGIRNSTEAKT</sequence>
<dbReference type="EMBL" id="CP001147">
    <property type="protein sequence ID" value="ACI20917.1"/>
    <property type="molecule type" value="Genomic_DNA"/>
</dbReference>
<organism evidence="3 4">
    <name type="scientific">Thermodesulfovibrio yellowstonii (strain ATCC 51303 / DSM 11347 / YP87)</name>
    <dbReference type="NCBI Taxonomy" id="289376"/>
    <lineage>
        <taxon>Bacteria</taxon>
        <taxon>Pseudomonadati</taxon>
        <taxon>Nitrospirota</taxon>
        <taxon>Thermodesulfovibrionia</taxon>
        <taxon>Thermodesulfovibrionales</taxon>
        <taxon>Thermodesulfovibrionaceae</taxon>
        <taxon>Thermodesulfovibrio</taxon>
    </lineage>
</organism>
<dbReference type="EC" id="1.2.7.8" evidence="3"/>
<keyword evidence="1 3" id="KW-0560">Oxidoreductase</keyword>
<proteinExistence type="predicted"/>
<name>B5YK55_THEYD</name>
<dbReference type="SUPFAM" id="SSF53323">
    <property type="entry name" value="Pyruvate-ferredoxin oxidoreductase, PFOR, domain III"/>
    <property type="match status" value="1"/>
</dbReference>
<dbReference type="Proteomes" id="UP000000718">
    <property type="component" value="Chromosome"/>
</dbReference>
<accession>B5YK55</accession>